<dbReference type="GO" id="GO:0008180">
    <property type="term" value="C:COP9 signalosome"/>
    <property type="evidence" value="ECO:0007669"/>
    <property type="project" value="UniProtKB-KW"/>
</dbReference>
<keyword evidence="3" id="KW-0963">Cytoplasm</keyword>
<name>A0ABD6EDL8_9BILA</name>
<proteinExistence type="predicted"/>
<feature type="compositionally biased region" description="Acidic residues" evidence="6">
    <location>
        <begin position="19"/>
        <end position="36"/>
    </location>
</feature>
<reference evidence="8 9" key="1">
    <citation type="submission" date="2024-08" db="EMBL/GenBank/DDBJ databases">
        <title>Gnathostoma spinigerum genome.</title>
        <authorList>
            <person name="Gonzalez-Bertolin B."/>
            <person name="Monzon S."/>
            <person name="Zaballos A."/>
            <person name="Jimenez P."/>
            <person name="Dekumyoy P."/>
            <person name="Varona S."/>
            <person name="Cuesta I."/>
            <person name="Sumanam S."/>
            <person name="Adisakwattana P."/>
            <person name="Gasser R.B."/>
            <person name="Hernandez-Gonzalez A."/>
            <person name="Young N.D."/>
            <person name="Perteguer M.J."/>
        </authorList>
    </citation>
    <scope>NUCLEOTIDE SEQUENCE [LARGE SCALE GENOMIC DNA]</scope>
    <source>
        <strain evidence="8">AL3</strain>
        <tissue evidence="8">Liver</tissue>
    </source>
</reference>
<dbReference type="InterPro" id="IPR019585">
    <property type="entry name" value="Rpn7/CSN1"/>
</dbReference>
<feature type="compositionally biased region" description="Polar residues" evidence="6">
    <location>
        <begin position="139"/>
        <end position="154"/>
    </location>
</feature>
<organism evidence="8 9">
    <name type="scientific">Gnathostoma spinigerum</name>
    <dbReference type="NCBI Taxonomy" id="75299"/>
    <lineage>
        <taxon>Eukaryota</taxon>
        <taxon>Metazoa</taxon>
        <taxon>Ecdysozoa</taxon>
        <taxon>Nematoda</taxon>
        <taxon>Chromadorea</taxon>
        <taxon>Rhabditida</taxon>
        <taxon>Spirurina</taxon>
        <taxon>Gnathostomatomorpha</taxon>
        <taxon>Gnathostomatoidea</taxon>
        <taxon>Gnathostomatidae</taxon>
        <taxon>Gnathostoma</taxon>
    </lineage>
</organism>
<dbReference type="GO" id="GO:0005737">
    <property type="term" value="C:cytoplasm"/>
    <property type="evidence" value="ECO:0007669"/>
    <property type="project" value="UniProtKB-SubCell"/>
</dbReference>
<feature type="domain" description="26S proteasome regulatory subunit Rpn7 N-terminal" evidence="7">
    <location>
        <begin position="168"/>
        <end position="257"/>
    </location>
</feature>
<evidence type="ECO:0000313" key="9">
    <source>
        <dbReference type="Proteomes" id="UP001608902"/>
    </source>
</evidence>
<sequence length="279" mass="30976">MSISVPDPDELMESHVVDEPNDDFDLNNANDMDEDFGPSNAVLLPNASVEEDAHDSNSEQQTTHLVNTVPIDLDSLSQNYTGYALMNRLIFIADTCPPLQKDAILMLINYVVQNTMNVSMYVNAFSRLDSLRNSGQISSSRAGCAETNSGSANPPASVPNIGMHSQCDSQWIESTMAKAQAHLDVLLTEFKLQKDDGVKESTRRALDDLFQHRVQMGHLQDALKLFGKGMREYCTSPKHIIQMLLNWVEVAIHAGQWFDLGPLCGQIEHAIGNHQEICF</sequence>
<dbReference type="Gene3D" id="1.25.40.570">
    <property type="match status" value="1"/>
</dbReference>
<comment type="caution">
    <text evidence="8">The sequence shown here is derived from an EMBL/GenBank/DDBJ whole genome shotgun (WGS) entry which is preliminary data.</text>
</comment>
<evidence type="ECO:0000256" key="3">
    <source>
        <dbReference type="ARBA" id="ARBA00022490"/>
    </source>
</evidence>
<dbReference type="PANTHER" id="PTHR14145">
    <property type="entry name" value="26S PROTESOME SUBUNIT 6"/>
    <property type="match status" value="1"/>
</dbReference>
<dbReference type="AlphaFoldDB" id="A0ABD6EDL8"/>
<dbReference type="EMBL" id="JBGFUD010002857">
    <property type="protein sequence ID" value="MFH4978095.1"/>
    <property type="molecule type" value="Genomic_DNA"/>
</dbReference>
<dbReference type="Pfam" id="PF10602">
    <property type="entry name" value="RPN7"/>
    <property type="match status" value="1"/>
</dbReference>
<evidence type="ECO:0000256" key="2">
    <source>
        <dbReference type="ARBA" id="ARBA00004496"/>
    </source>
</evidence>
<evidence type="ECO:0000256" key="4">
    <source>
        <dbReference type="ARBA" id="ARBA00022790"/>
    </source>
</evidence>
<dbReference type="PANTHER" id="PTHR14145:SF2">
    <property type="entry name" value="COP9 SIGNALOSOME COMPLEX SUBUNIT 1"/>
    <property type="match status" value="1"/>
</dbReference>
<evidence type="ECO:0000256" key="6">
    <source>
        <dbReference type="SAM" id="MobiDB-lite"/>
    </source>
</evidence>
<feature type="region of interest" description="Disordered" evidence="6">
    <location>
        <begin position="139"/>
        <end position="159"/>
    </location>
</feature>
<feature type="region of interest" description="Disordered" evidence="6">
    <location>
        <begin position="19"/>
        <end position="40"/>
    </location>
</feature>
<protein>
    <recommendedName>
        <fullName evidence="7">26S proteasome regulatory subunit Rpn7 N-terminal domain-containing protein</fullName>
    </recommendedName>
</protein>
<evidence type="ECO:0000313" key="8">
    <source>
        <dbReference type="EMBL" id="MFH4978095.1"/>
    </source>
</evidence>
<accession>A0ABD6EDL8</accession>
<dbReference type="InterPro" id="IPR045135">
    <property type="entry name" value="Rpn7_N"/>
</dbReference>
<comment type="subcellular location">
    <subcellularLocation>
        <location evidence="2">Cytoplasm</location>
    </subcellularLocation>
    <subcellularLocation>
        <location evidence="1">Nucleus</location>
    </subcellularLocation>
</comment>
<keyword evidence="4" id="KW-0736">Signalosome</keyword>
<keyword evidence="5" id="KW-0539">Nucleus</keyword>
<evidence type="ECO:0000256" key="1">
    <source>
        <dbReference type="ARBA" id="ARBA00004123"/>
    </source>
</evidence>
<evidence type="ECO:0000259" key="7">
    <source>
        <dbReference type="Pfam" id="PF10602"/>
    </source>
</evidence>
<evidence type="ECO:0000256" key="5">
    <source>
        <dbReference type="ARBA" id="ARBA00023242"/>
    </source>
</evidence>
<gene>
    <name evidence="8" type="ORF">AB6A40_004804</name>
</gene>
<dbReference type="Proteomes" id="UP001608902">
    <property type="component" value="Unassembled WGS sequence"/>
</dbReference>
<keyword evidence="9" id="KW-1185">Reference proteome</keyword>